<evidence type="ECO:0000256" key="2">
    <source>
        <dbReference type="ARBA" id="ARBA00022723"/>
    </source>
</evidence>
<organism evidence="6 7">
    <name type="scientific">Litoreibacter meonggei</name>
    <dbReference type="NCBI Taxonomy" id="1049199"/>
    <lineage>
        <taxon>Bacteria</taxon>
        <taxon>Pseudomonadati</taxon>
        <taxon>Pseudomonadota</taxon>
        <taxon>Alphaproteobacteria</taxon>
        <taxon>Rhodobacterales</taxon>
        <taxon>Roseobacteraceae</taxon>
        <taxon>Litoreibacter</taxon>
    </lineage>
</organism>
<keyword evidence="4" id="KW-0456">Lyase</keyword>
<sequence>MPKLKGSCLCGKVTFEVVNAFDKMFLCSCDQCRQITGSAFASNLFIAAEAFNWLAGSDDVVTYQMPGRDISKSFCRVCGSGVPWSNGDGTKMIVPAGGLQGEPEVADKFRMFVAEQPSWSSNLDQVAAHRGFPP</sequence>
<dbReference type="InterPro" id="IPR006913">
    <property type="entry name" value="CENP-V/GFA"/>
</dbReference>
<evidence type="ECO:0000313" key="7">
    <source>
        <dbReference type="Proteomes" id="UP000269157"/>
    </source>
</evidence>
<dbReference type="PANTHER" id="PTHR33337">
    <property type="entry name" value="GFA DOMAIN-CONTAINING PROTEIN"/>
    <property type="match status" value="1"/>
</dbReference>
<evidence type="ECO:0000256" key="1">
    <source>
        <dbReference type="ARBA" id="ARBA00005495"/>
    </source>
</evidence>
<dbReference type="EMBL" id="RCCE01000006">
    <property type="protein sequence ID" value="RLJ41013.1"/>
    <property type="molecule type" value="Genomic_DNA"/>
</dbReference>
<dbReference type="Proteomes" id="UP000269157">
    <property type="component" value="Unassembled WGS sequence"/>
</dbReference>
<keyword evidence="7" id="KW-1185">Reference proteome</keyword>
<keyword evidence="2" id="KW-0479">Metal-binding</keyword>
<keyword evidence="3" id="KW-0862">Zinc</keyword>
<evidence type="ECO:0000259" key="5">
    <source>
        <dbReference type="PROSITE" id="PS51891"/>
    </source>
</evidence>
<dbReference type="InterPro" id="IPR011057">
    <property type="entry name" value="Mss4-like_sf"/>
</dbReference>
<comment type="similarity">
    <text evidence="1">Belongs to the Gfa family.</text>
</comment>
<dbReference type="PROSITE" id="PS51891">
    <property type="entry name" value="CENP_V_GFA"/>
    <property type="match status" value="1"/>
</dbReference>
<dbReference type="OrthoDB" id="9807246at2"/>
<evidence type="ECO:0000256" key="3">
    <source>
        <dbReference type="ARBA" id="ARBA00022833"/>
    </source>
</evidence>
<dbReference type="GO" id="GO:0046872">
    <property type="term" value="F:metal ion binding"/>
    <property type="evidence" value="ECO:0007669"/>
    <property type="project" value="UniProtKB-KW"/>
</dbReference>
<gene>
    <name evidence="6" type="ORF">BCF46_3587</name>
</gene>
<dbReference type="PANTHER" id="PTHR33337:SF40">
    <property type="entry name" value="CENP-V_GFA DOMAIN-CONTAINING PROTEIN-RELATED"/>
    <property type="match status" value="1"/>
</dbReference>
<dbReference type="GO" id="GO:0016846">
    <property type="term" value="F:carbon-sulfur lyase activity"/>
    <property type="evidence" value="ECO:0007669"/>
    <property type="project" value="InterPro"/>
</dbReference>
<proteinExistence type="inferred from homology"/>
<evidence type="ECO:0000313" key="6">
    <source>
        <dbReference type="EMBL" id="RLJ41013.1"/>
    </source>
</evidence>
<protein>
    <recommendedName>
        <fullName evidence="5">CENP-V/GFA domain-containing protein</fullName>
    </recommendedName>
</protein>
<accession>A0A497VW21</accession>
<reference evidence="6 7" key="1">
    <citation type="submission" date="2018-10" db="EMBL/GenBank/DDBJ databases">
        <title>Genomic Encyclopedia of Archaeal and Bacterial Type Strains, Phase II (KMG-II): from individual species to whole genera.</title>
        <authorList>
            <person name="Goeker M."/>
        </authorList>
    </citation>
    <scope>NUCLEOTIDE SEQUENCE [LARGE SCALE GENOMIC DNA]</scope>
    <source>
        <strain evidence="6 7">DSM 29466</strain>
    </source>
</reference>
<dbReference type="Gene3D" id="3.90.1590.10">
    <property type="entry name" value="glutathione-dependent formaldehyde- activating enzyme (gfa)"/>
    <property type="match status" value="1"/>
</dbReference>
<dbReference type="RefSeq" id="WP_121027554.1">
    <property type="nucleotide sequence ID" value="NZ_RCCE01000006.1"/>
</dbReference>
<dbReference type="AlphaFoldDB" id="A0A497VW21"/>
<comment type="caution">
    <text evidence="6">The sequence shown here is derived from an EMBL/GenBank/DDBJ whole genome shotgun (WGS) entry which is preliminary data.</text>
</comment>
<evidence type="ECO:0000256" key="4">
    <source>
        <dbReference type="ARBA" id="ARBA00023239"/>
    </source>
</evidence>
<dbReference type="Pfam" id="PF04828">
    <property type="entry name" value="GFA"/>
    <property type="match status" value="1"/>
</dbReference>
<name>A0A497VW21_9RHOB</name>
<dbReference type="SUPFAM" id="SSF51316">
    <property type="entry name" value="Mss4-like"/>
    <property type="match status" value="1"/>
</dbReference>
<feature type="domain" description="CENP-V/GFA" evidence="5">
    <location>
        <begin position="4"/>
        <end position="120"/>
    </location>
</feature>